<dbReference type="PANTHER" id="PTHR12442:SF7">
    <property type="entry name" value="DYNEIN AXONEMAL INTERMEDIATE CHAIN 2"/>
    <property type="match status" value="1"/>
</dbReference>
<keyword evidence="14" id="KW-1185">Reference proteome</keyword>
<dbReference type="EMBL" id="OU895878">
    <property type="protein sequence ID" value="CAG9805484.1"/>
    <property type="molecule type" value="Genomic_DNA"/>
</dbReference>
<dbReference type="OrthoDB" id="366230at2759"/>
<keyword evidence="10" id="KW-0206">Cytoskeleton</keyword>
<feature type="coiled-coil region" evidence="12">
    <location>
        <begin position="494"/>
        <end position="526"/>
    </location>
</feature>
<dbReference type="Gene3D" id="2.130.10.10">
    <property type="entry name" value="YVTN repeat-like/Quinoprotein amine dehydrogenase"/>
    <property type="match status" value="2"/>
</dbReference>
<dbReference type="AlphaFoldDB" id="A0A9N9RX28"/>
<reference evidence="13" key="1">
    <citation type="submission" date="2022-01" db="EMBL/GenBank/DDBJ databases">
        <authorList>
            <person name="King R."/>
        </authorList>
    </citation>
    <scope>NUCLEOTIDE SEQUENCE</scope>
</reference>
<dbReference type="InterPro" id="IPR015943">
    <property type="entry name" value="WD40/YVTN_repeat-like_dom_sf"/>
</dbReference>
<keyword evidence="9" id="KW-0505">Motor protein</keyword>
<evidence type="ECO:0000313" key="14">
    <source>
        <dbReference type="Proteomes" id="UP001153620"/>
    </source>
</evidence>
<evidence type="ECO:0000256" key="2">
    <source>
        <dbReference type="ARBA" id="ARBA00011059"/>
    </source>
</evidence>
<dbReference type="SUPFAM" id="SSF50978">
    <property type="entry name" value="WD40 repeat-like"/>
    <property type="match status" value="1"/>
</dbReference>
<dbReference type="GO" id="GO:0036157">
    <property type="term" value="C:outer dynein arm"/>
    <property type="evidence" value="ECO:0007669"/>
    <property type="project" value="TreeGrafter"/>
</dbReference>
<protein>
    <recommendedName>
        <fullName evidence="15">Dynein intermediate chain 3, ciliary</fullName>
    </recommendedName>
</protein>
<dbReference type="GO" id="GO:0036158">
    <property type="term" value="P:outer dynein arm assembly"/>
    <property type="evidence" value="ECO:0007669"/>
    <property type="project" value="TreeGrafter"/>
</dbReference>
<dbReference type="GO" id="GO:0003341">
    <property type="term" value="P:cilium movement"/>
    <property type="evidence" value="ECO:0007669"/>
    <property type="project" value="TreeGrafter"/>
</dbReference>
<evidence type="ECO:0000256" key="8">
    <source>
        <dbReference type="ARBA" id="ARBA00023069"/>
    </source>
</evidence>
<evidence type="ECO:0000256" key="4">
    <source>
        <dbReference type="ARBA" id="ARBA00022574"/>
    </source>
</evidence>
<dbReference type="SMART" id="SM00320">
    <property type="entry name" value="WD40"/>
    <property type="match status" value="4"/>
</dbReference>
<evidence type="ECO:0000256" key="1">
    <source>
        <dbReference type="ARBA" id="ARBA00004430"/>
    </source>
</evidence>
<comment type="similarity">
    <text evidence="2">Belongs to the dynein intermediate chain family.</text>
</comment>
<evidence type="ECO:0000256" key="6">
    <source>
        <dbReference type="ARBA" id="ARBA00022737"/>
    </source>
</evidence>
<reference evidence="13" key="2">
    <citation type="submission" date="2022-10" db="EMBL/GenBank/DDBJ databases">
        <authorList>
            <consortium name="ENA_rothamsted_submissions"/>
            <consortium name="culmorum"/>
            <person name="King R."/>
        </authorList>
    </citation>
    <scope>NUCLEOTIDE SEQUENCE</scope>
</reference>
<gene>
    <name evidence="13" type="ORF">CHIRRI_LOCUS8356</name>
</gene>
<dbReference type="Proteomes" id="UP001153620">
    <property type="component" value="Chromosome 2"/>
</dbReference>
<evidence type="ECO:0000256" key="12">
    <source>
        <dbReference type="SAM" id="Coils"/>
    </source>
</evidence>
<keyword evidence="8" id="KW-0969">Cilium</keyword>
<keyword evidence="3" id="KW-0963">Cytoplasm</keyword>
<proteinExistence type="inferred from homology"/>
<dbReference type="PANTHER" id="PTHR12442">
    <property type="entry name" value="DYNEIN INTERMEDIATE CHAIN"/>
    <property type="match status" value="1"/>
</dbReference>
<keyword evidence="4" id="KW-0853">WD repeat</keyword>
<keyword evidence="5" id="KW-0493">Microtubule</keyword>
<sequence length="562" mass="65028">MMMRRLREKLQNFDELIVTLENAKPPPPPKKKDRQGLFDTGIQNCTQICGIYVTTDNPTLKSTGINHVEGGWPRDINRLDDEQTSRYRKKQEKDEQYVIQMKGLIKACEHAIYQNNAVNLYETYFEDMEQIDLKEEYSSKTLNMFRDKTPRMVKKVIWNPEDGTHFTSAHCGDQSYYHYLLGEENTLHIWDIEYPKAPVRTLDAHSQSQCFEYNPKEITSLVTGMITGQIALFDIRSSSKFPSVISHRENSHKDQVNAVTFYCSKSNMEFFSGASSGEIFWWDLRYLDKPIDVLLLCPEELQGVVKTEEKAFGVSVLEYESTIPNKYMVGTDHGVVYICNKRFKTPSDRIYSKVQCYKGAIAAAQRNPSFLKFFLSVGDWQAKIWCEELKDNPIFWTKEYNSELSYGCWNSVRCASFYLCRVDGVFDAWDVTHRSDRPVLSTKISDSALTYCSPHKEGKLVAVGTKNGNIHLLEVSENLATFTANDRPAMAVVLDRETRREKLLENKQRELKLKEKEMEREQIRLKLGLPDPEEVEMNLANDLARQAQVTFHLQIDQLKQHT</sequence>
<comment type="subcellular location">
    <subcellularLocation>
        <location evidence="1">Cytoplasm</location>
        <location evidence="1">Cytoskeleton</location>
        <location evidence="1">Cilium axoneme</location>
    </subcellularLocation>
</comment>
<dbReference type="InterPro" id="IPR036322">
    <property type="entry name" value="WD40_repeat_dom_sf"/>
</dbReference>
<dbReference type="GO" id="GO:0045504">
    <property type="term" value="F:dynein heavy chain binding"/>
    <property type="evidence" value="ECO:0007669"/>
    <property type="project" value="TreeGrafter"/>
</dbReference>
<evidence type="ECO:0000256" key="11">
    <source>
        <dbReference type="ARBA" id="ARBA00023273"/>
    </source>
</evidence>
<dbReference type="GO" id="GO:0045503">
    <property type="term" value="F:dynein light chain binding"/>
    <property type="evidence" value="ECO:0007669"/>
    <property type="project" value="TreeGrafter"/>
</dbReference>
<evidence type="ECO:0008006" key="15">
    <source>
        <dbReference type="Google" id="ProtNLM"/>
    </source>
</evidence>
<evidence type="ECO:0000256" key="10">
    <source>
        <dbReference type="ARBA" id="ARBA00023212"/>
    </source>
</evidence>
<keyword evidence="6" id="KW-0677">Repeat</keyword>
<evidence type="ECO:0000256" key="5">
    <source>
        <dbReference type="ARBA" id="ARBA00022701"/>
    </source>
</evidence>
<dbReference type="InterPro" id="IPR001680">
    <property type="entry name" value="WD40_rpt"/>
</dbReference>
<organism evidence="13 14">
    <name type="scientific">Chironomus riparius</name>
    <dbReference type="NCBI Taxonomy" id="315576"/>
    <lineage>
        <taxon>Eukaryota</taxon>
        <taxon>Metazoa</taxon>
        <taxon>Ecdysozoa</taxon>
        <taxon>Arthropoda</taxon>
        <taxon>Hexapoda</taxon>
        <taxon>Insecta</taxon>
        <taxon>Pterygota</taxon>
        <taxon>Neoptera</taxon>
        <taxon>Endopterygota</taxon>
        <taxon>Diptera</taxon>
        <taxon>Nematocera</taxon>
        <taxon>Chironomoidea</taxon>
        <taxon>Chironomidae</taxon>
        <taxon>Chironominae</taxon>
        <taxon>Chironomus</taxon>
    </lineage>
</organism>
<name>A0A9N9RX28_9DIPT</name>
<evidence type="ECO:0000313" key="13">
    <source>
        <dbReference type="EMBL" id="CAG9805484.1"/>
    </source>
</evidence>
<keyword evidence="7" id="KW-0243">Dynein</keyword>
<evidence type="ECO:0000256" key="3">
    <source>
        <dbReference type="ARBA" id="ARBA00022490"/>
    </source>
</evidence>
<evidence type="ECO:0000256" key="7">
    <source>
        <dbReference type="ARBA" id="ARBA00023017"/>
    </source>
</evidence>
<dbReference type="GO" id="GO:0005874">
    <property type="term" value="C:microtubule"/>
    <property type="evidence" value="ECO:0007669"/>
    <property type="project" value="UniProtKB-KW"/>
</dbReference>
<keyword evidence="12" id="KW-0175">Coiled coil</keyword>
<accession>A0A9N9RX28</accession>
<keyword evidence="11" id="KW-0966">Cell projection</keyword>
<dbReference type="InterPro" id="IPR050687">
    <property type="entry name" value="Dynein_IC"/>
</dbReference>
<evidence type="ECO:0000256" key="9">
    <source>
        <dbReference type="ARBA" id="ARBA00023175"/>
    </source>
</evidence>